<evidence type="ECO:0000256" key="1">
    <source>
        <dbReference type="SAM" id="MobiDB-lite"/>
    </source>
</evidence>
<dbReference type="Proteomes" id="UP001066276">
    <property type="component" value="Chromosome 11"/>
</dbReference>
<keyword evidence="3" id="KW-1185">Reference proteome</keyword>
<feature type="compositionally biased region" description="Basic and acidic residues" evidence="1">
    <location>
        <begin position="11"/>
        <end position="34"/>
    </location>
</feature>
<dbReference type="AlphaFoldDB" id="A0AAV7LSJ4"/>
<comment type="caution">
    <text evidence="2">The sequence shown here is derived from an EMBL/GenBank/DDBJ whole genome shotgun (WGS) entry which is preliminary data.</text>
</comment>
<evidence type="ECO:0000313" key="2">
    <source>
        <dbReference type="EMBL" id="KAJ1092493.1"/>
    </source>
</evidence>
<reference evidence="2" key="1">
    <citation type="journal article" date="2022" name="bioRxiv">
        <title>Sequencing and chromosome-scale assembly of the giantPleurodeles waltlgenome.</title>
        <authorList>
            <person name="Brown T."/>
            <person name="Elewa A."/>
            <person name="Iarovenko S."/>
            <person name="Subramanian E."/>
            <person name="Araus A.J."/>
            <person name="Petzold A."/>
            <person name="Susuki M."/>
            <person name="Suzuki K.-i.T."/>
            <person name="Hayashi T."/>
            <person name="Toyoda A."/>
            <person name="Oliveira C."/>
            <person name="Osipova E."/>
            <person name="Leigh N.D."/>
            <person name="Simon A."/>
            <person name="Yun M.H."/>
        </authorList>
    </citation>
    <scope>NUCLEOTIDE SEQUENCE</scope>
    <source>
        <strain evidence="2">20211129_DDA</strain>
        <tissue evidence="2">Liver</tissue>
    </source>
</reference>
<gene>
    <name evidence="2" type="ORF">NDU88_005603</name>
</gene>
<organism evidence="2 3">
    <name type="scientific">Pleurodeles waltl</name>
    <name type="common">Iberian ribbed newt</name>
    <dbReference type="NCBI Taxonomy" id="8319"/>
    <lineage>
        <taxon>Eukaryota</taxon>
        <taxon>Metazoa</taxon>
        <taxon>Chordata</taxon>
        <taxon>Craniata</taxon>
        <taxon>Vertebrata</taxon>
        <taxon>Euteleostomi</taxon>
        <taxon>Amphibia</taxon>
        <taxon>Batrachia</taxon>
        <taxon>Caudata</taxon>
        <taxon>Salamandroidea</taxon>
        <taxon>Salamandridae</taxon>
        <taxon>Pleurodelinae</taxon>
        <taxon>Pleurodeles</taxon>
    </lineage>
</organism>
<proteinExistence type="predicted"/>
<accession>A0AAV7LSJ4</accession>
<evidence type="ECO:0000313" key="3">
    <source>
        <dbReference type="Proteomes" id="UP001066276"/>
    </source>
</evidence>
<name>A0AAV7LSJ4_PLEWA</name>
<dbReference type="EMBL" id="JANPWB010000015">
    <property type="protein sequence ID" value="KAJ1092493.1"/>
    <property type="molecule type" value="Genomic_DNA"/>
</dbReference>
<sequence length="141" mass="16340">MLWARVMQRPSPEETKARDAKRGSAGADRPRDLFAKTPVKKIPPSESPLEECGDPRDQRERVEGEVPFTRSFMEQLFGALYGDYATLKQEITAEVKELKLEVFELGQRVYTLEQAQDAREEELDCHRRELLTLHDNNQELH</sequence>
<feature type="region of interest" description="Disordered" evidence="1">
    <location>
        <begin position="1"/>
        <end position="60"/>
    </location>
</feature>
<protein>
    <submittedName>
        <fullName evidence="2">Uncharacterized protein</fullName>
    </submittedName>
</protein>